<evidence type="ECO:0000313" key="1">
    <source>
        <dbReference type="Proteomes" id="UP000035681"/>
    </source>
</evidence>
<keyword evidence="1" id="KW-1185">Reference proteome</keyword>
<organism evidence="1 2">
    <name type="scientific">Strongyloides stercoralis</name>
    <name type="common">Threadworm</name>
    <dbReference type="NCBI Taxonomy" id="6248"/>
    <lineage>
        <taxon>Eukaryota</taxon>
        <taxon>Metazoa</taxon>
        <taxon>Ecdysozoa</taxon>
        <taxon>Nematoda</taxon>
        <taxon>Chromadorea</taxon>
        <taxon>Rhabditida</taxon>
        <taxon>Tylenchina</taxon>
        <taxon>Panagrolaimomorpha</taxon>
        <taxon>Strongyloidoidea</taxon>
        <taxon>Strongyloididae</taxon>
        <taxon>Strongyloides</taxon>
    </lineage>
</organism>
<protein>
    <submittedName>
        <fullName evidence="2">Uncharacterized protein</fullName>
    </submittedName>
</protein>
<name>A0AAF5DCU7_STRER</name>
<sequence>MMSLRKSLFVLDTSSIPSPIKAASPILCDDISSQLITINNEEDNFLEYNPPACNSANHELNVSFIERSESQESSILGSCDLERPMLPCRETESFITTDTSTEAEEQSTDSRNIVSIPISNNSLSVTLQNKSNLYNLTENSNNHSYLATQKIHHNDNKTVVIDAINNDIKVISSLLYEGGFRRWSLDDFKLSNMDVSSEVWNRKMIQCRTDMIKEFEKDQMEAIYLVQFRQFITHHSYLESAQKAMSELEKFDELHSLVNRARNMWMQQLLFNIAKVSQIEFEKFAQKVLNFDFIGIDKQSLINCISLIRRDFNVVDKLNTLPSEDMKNTTFLRHSLYSPVKGHEEKEGYEDGFDIIPDKVNSNDNHLIDEVNENKNNGVNAILIEDKTLPKEKKPKRFTGILRRVIKFFRKNR</sequence>
<accession>A0AAF5DCU7</accession>
<dbReference type="WBParaSite" id="TCONS_00010171.p1">
    <property type="protein sequence ID" value="TCONS_00010171.p1"/>
    <property type="gene ID" value="XLOC_007869"/>
</dbReference>
<dbReference type="AlphaFoldDB" id="A0AAF5DCU7"/>
<dbReference type="Proteomes" id="UP000035681">
    <property type="component" value="Unplaced"/>
</dbReference>
<evidence type="ECO:0000313" key="2">
    <source>
        <dbReference type="WBParaSite" id="TCONS_00010171.p1"/>
    </source>
</evidence>
<proteinExistence type="predicted"/>
<reference evidence="2" key="1">
    <citation type="submission" date="2024-02" db="UniProtKB">
        <authorList>
            <consortium name="WormBaseParasite"/>
        </authorList>
    </citation>
    <scope>IDENTIFICATION</scope>
</reference>